<dbReference type="Proteomes" id="UP001500013">
    <property type="component" value="Unassembled WGS sequence"/>
</dbReference>
<feature type="compositionally biased region" description="Low complexity" evidence="2">
    <location>
        <begin position="444"/>
        <end position="458"/>
    </location>
</feature>
<evidence type="ECO:0000256" key="2">
    <source>
        <dbReference type="SAM" id="MobiDB-lite"/>
    </source>
</evidence>
<sequence length="458" mass="48220">MEHSEDAEDLLGGVLDAVENASPLQAVDAATATLARRLRSPAAFFLIADLGGGALVRMSHGSSRGALAAQGLGGEGRMRIDDGEESVIVPITAGGPVEAALRTQTIQVFPAADSGLANGAGGWVVLSPVTERGEVLGLLQLSLPELPDAAAHAQIARIAHLLAFVIIANRRHTDLFERAERSSLFSLPAEIQRRLLPPAFTCEGGAFTLAAWLEPAASVGGDTFDYSMARDELHLSLTDAMGHGVASALTATLCVNSLRNTRRMSGSLTEQAGAANAAILEHTTESLTEHFATGLLSRLDLRTGSLEVVNAGHVPPYLHRAGGVTAVALAPDVPFGLFADTEYHSTELALEPGDRLVLVTDGMLERNAAGVDLSDQISRTRELHPREASRRLTGLVLEQCGHALSDDATIMVLDWYGDHGRARRTTAGAEQWRASADRSTVDTSAESAKAQSAKSTRG</sequence>
<reference evidence="4 5" key="1">
    <citation type="journal article" date="2019" name="Int. J. Syst. Evol. Microbiol.">
        <title>The Global Catalogue of Microorganisms (GCM) 10K type strain sequencing project: providing services to taxonomists for standard genome sequencing and annotation.</title>
        <authorList>
            <consortium name="The Broad Institute Genomics Platform"/>
            <consortium name="The Broad Institute Genome Sequencing Center for Infectious Disease"/>
            <person name="Wu L."/>
            <person name="Ma J."/>
        </authorList>
    </citation>
    <scope>NUCLEOTIDE SEQUENCE [LARGE SCALE GENOMIC DNA]</scope>
    <source>
        <strain evidence="4 5">JCM 15628</strain>
    </source>
</reference>
<dbReference type="EMBL" id="BAAAPU010000011">
    <property type="protein sequence ID" value="GAA1991349.1"/>
    <property type="molecule type" value="Genomic_DNA"/>
</dbReference>
<accession>A0ABN2SRQ5</accession>
<evidence type="ECO:0000259" key="3">
    <source>
        <dbReference type="SMART" id="SM00331"/>
    </source>
</evidence>
<gene>
    <name evidence="4" type="ORF">GCM10009817_36830</name>
</gene>
<dbReference type="PANTHER" id="PTHR43156:SF2">
    <property type="entry name" value="STAGE II SPORULATION PROTEIN E"/>
    <property type="match status" value="1"/>
</dbReference>
<dbReference type="PANTHER" id="PTHR43156">
    <property type="entry name" value="STAGE II SPORULATION PROTEIN E-RELATED"/>
    <property type="match status" value="1"/>
</dbReference>
<dbReference type="InterPro" id="IPR036457">
    <property type="entry name" value="PPM-type-like_dom_sf"/>
</dbReference>
<evidence type="ECO:0000256" key="1">
    <source>
        <dbReference type="ARBA" id="ARBA00022801"/>
    </source>
</evidence>
<dbReference type="InterPro" id="IPR052016">
    <property type="entry name" value="Bact_Sigma-Reg"/>
</dbReference>
<feature type="domain" description="PPM-type phosphatase" evidence="3">
    <location>
        <begin position="204"/>
        <end position="415"/>
    </location>
</feature>
<feature type="region of interest" description="Disordered" evidence="2">
    <location>
        <begin position="426"/>
        <end position="458"/>
    </location>
</feature>
<protein>
    <submittedName>
        <fullName evidence="4">PP2C family protein-serine/threonine phosphatase</fullName>
    </submittedName>
</protein>
<proteinExistence type="predicted"/>
<evidence type="ECO:0000313" key="4">
    <source>
        <dbReference type="EMBL" id="GAA1991349.1"/>
    </source>
</evidence>
<dbReference type="InterPro" id="IPR001932">
    <property type="entry name" value="PPM-type_phosphatase-like_dom"/>
</dbReference>
<dbReference type="RefSeq" id="WP_344066143.1">
    <property type="nucleotide sequence ID" value="NZ_BAAAPU010000011.1"/>
</dbReference>
<dbReference type="SMART" id="SM00331">
    <property type="entry name" value="PP2C_SIG"/>
    <property type="match status" value="1"/>
</dbReference>
<dbReference type="Gene3D" id="3.60.40.10">
    <property type="entry name" value="PPM-type phosphatase domain"/>
    <property type="match status" value="1"/>
</dbReference>
<dbReference type="SUPFAM" id="SSF81606">
    <property type="entry name" value="PP2C-like"/>
    <property type="match status" value="1"/>
</dbReference>
<dbReference type="Pfam" id="PF07228">
    <property type="entry name" value="SpoIIE"/>
    <property type="match status" value="1"/>
</dbReference>
<keyword evidence="1" id="KW-0378">Hydrolase</keyword>
<name>A0ABN2SRQ5_9MICO</name>
<keyword evidence="5" id="KW-1185">Reference proteome</keyword>
<evidence type="ECO:0000313" key="5">
    <source>
        <dbReference type="Proteomes" id="UP001500013"/>
    </source>
</evidence>
<organism evidence="4 5">
    <name type="scientific">Terrabacter lapilli</name>
    <dbReference type="NCBI Taxonomy" id="436231"/>
    <lineage>
        <taxon>Bacteria</taxon>
        <taxon>Bacillati</taxon>
        <taxon>Actinomycetota</taxon>
        <taxon>Actinomycetes</taxon>
        <taxon>Micrococcales</taxon>
        <taxon>Intrasporangiaceae</taxon>
        <taxon>Terrabacter</taxon>
    </lineage>
</organism>
<comment type="caution">
    <text evidence="4">The sequence shown here is derived from an EMBL/GenBank/DDBJ whole genome shotgun (WGS) entry which is preliminary data.</text>
</comment>